<protein>
    <submittedName>
        <fullName evidence="1">Uncharacterized protein</fullName>
    </submittedName>
</protein>
<gene>
    <name evidence="1" type="ORF">ODALV1_LOCUS23700</name>
</gene>
<sequence length="681" mass="78665">MMMMEEETEEKHLTCFLCSEPVLKTHIVTTIPSKFLHCFSRYAHFEIDNALKNSSNEFNFCENCNELGSTFCDLSFQLENIRLQLNYTATQIVDKMKVAKEQYSRVPSSSVKAKFYDAEGAGKDTEDLRLDLIKFCEKRLKSEPPKVLLKKIDQDQHPTCPVIKMEVDCIKTETEMDGLIESNQFVAGVLTFLAVFNLLLPYGQSPSLTEQGVLVAEMEQIVDIDVDDFESSYDGRGCNCFATRKISTCTLPKHSGRADHDDEEEQNIPKDVQQILFTSVTKVKKLLDLNDKRDSNRWINEVKYALETDPLFPNLLTVAPTKTLRVEWDVCILSAFSVYKTTNPYPAENLRVAWSDGCQLREPIHTINIDNIMKNGACLTSLVFHNIRMVPDHIRSILKCTPNLKAISFSEFDLHKPIKNKEPFSEWEPLPLLANLESFKIVDVKGTIPDRAGLFEVGNNLYTWFLEPNIKQLVSLETDNDYDNYSYGMTIVYTFCRGLARKNRVYTNLKRLQIHSPDNEFFYLVEFHSFPVLEQLNLTELKNNTDFQKLGEFLDTFCDTLEILHLDLDEDFKEVIANSNPDSLHAFKRIKEFTCVLPKGKEQADLINNHFLKKFPTLETLTLIHWEEKNRVNTRTNKQIEEIKVILDESLLLHACKNLKTVAVLDKWYEELLVQHMEKHE</sequence>
<keyword evidence="2" id="KW-1185">Reference proteome</keyword>
<evidence type="ECO:0000313" key="1">
    <source>
        <dbReference type="EMBL" id="CAL8130381.1"/>
    </source>
</evidence>
<proteinExistence type="predicted"/>
<dbReference type="Gene3D" id="3.80.10.10">
    <property type="entry name" value="Ribonuclease Inhibitor"/>
    <property type="match status" value="1"/>
</dbReference>
<name>A0ABP1RLZ2_9HEXA</name>
<reference evidence="1 2" key="1">
    <citation type="submission" date="2024-08" db="EMBL/GenBank/DDBJ databases">
        <authorList>
            <person name="Cucini C."/>
            <person name="Frati F."/>
        </authorList>
    </citation>
    <scope>NUCLEOTIDE SEQUENCE [LARGE SCALE GENOMIC DNA]</scope>
</reference>
<evidence type="ECO:0000313" key="2">
    <source>
        <dbReference type="Proteomes" id="UP001642540"/>
    </source>
</evidence>
<dbReference type="Proteomes" id="UP001642540">
    <property type="component" value="Unassembled WGS sequence"/>
</dbReference>
<dbReference type="EMBL" id="CAXLJM020000082">
    <property type="protein sequence ID" value="CAL8130381.1"/>
    <property type="molecule type" value="Genomic_DNA"/>
</dbReference>
<comment type="caution">
    <text evidence="1">The sequence shown here is derived from an EMBL/GenBank/DDBJ whole genome shotgun (WGS) entry which is preliminary data.</text>
</comment>
<dbReference type="SUPFAM" id="SSF52047">
    <property type="entry name" value="RNI-like"/>
    <property type="match status" value="1"/>
</dbReference>
<organism evidence="1 2">
    <name type="scientific">Orchesella dallaii</name>
    <dbReference type="NCBI Taxonomy" id="48710"/>
    <lineage>
        <taxon>Eukaryota</taxon>
        <taxon>Metazoa</taxon>
        <taxon>Ecdysozoa</taxon>
        <taxon>Arthropoda</taxon>
        <taxon>Hexapoda</taxon>
        <taxon>Collembola</taxon>
        <taxon>Entomobryomorpha</taxon>
        <taxon>Entomobryoidea</taxon>
        <taxon>Orchesellidae</taxon>
        <taxon>Orchesellinae</taxon>
        <taxon>Orchesella</taxon>
    </lineage>
</organism>
<dbReference type="InterPro" id="IPR032675">
    <property type="entry name" value="LRR_dom_sf"/>
</dbReference>
<accession>A0ABP1RLZ2</accession>